<proteinExistence type="predicted"/>
<dbReference type="Gene3D" id="3.30.559.10">
    <property type="entry name" value="Chloramphenicol acetyltransferase-like domain"/>
    <property type="match status" value="1"/>
</dbReference>
<dbReference type="EMBL" id="BKCJ010003354">
    <property type="protein sequence ID" value="GEU54584.1"/>
    <property type="molecule type" value="Genomic_DNA"/>
</dbReference>
<comment type="caution">
    <text evidence="1">The sequence shown here is derived from an EMBL/GenBank/DDBJ whole genome shotgun (WGS) entry which is preliminary data.</text>
</comment>
<reference evidence="1" key="1">
    <citation type="journal article" date="2019" name="Sci. Rep.">
        <title>Draft genome of Tanacetum cinerariifolium, the natural source of mosquito coil.</title>
        <authorList>
            <person name="Yamashiro T."/>
            <person name="Shiraishi A."/>
            <person name="Satake H."/>
            <person name="Nakayama K."/>
        </authorList>
    </citation>
    <scope>NUCLEOTIDE SEQUENCE</scope>
</reference>
<organism evidence="1">
    <name type="scientific">Tanacetum cinerariifolium</name>
    <name type="common">Dalmatian daisy</name>
    <name type="synonym">Chrysanthemum cinerariifolium</name>
    <dbReference type="NCBI Taxonomy" id="118510"/>
    <lineage>
        <taxon>Eukaryota</taxon>
        <taxon>Viridiplantae</taxon>
        <taxon>Streptophyta</taxon>
        <taxon>Embryophyta</taxon>
        <taxon>Tracheophyta</taxon>
        <taxon>Spermatophyta</taxon>
        <taxon>Magnoliopsida</taxon>
        <taxon>eudicotyledons</taxon>
        <taxon>Gunneridae</taxon>
        <taxon>Pentapetalae</taxon>
        <taxon>asterids</taxon>
        <taxon>campanulids</taxon>
        <taxon>Asterales</taxon>
        <taxon>Asteraceae</taxon>
        <taxon>Asteroideae</taxon>
        <taxon>Anthemideae</taxon>
        <taxon>Anthemidinae</taxon>
        <taxon>Tanacetum</taxon>
    </lineage>
</organism>
<dbReference type="Pfam" id="PF02458">
    <property type="entry name" value="Transferase"/>
    <property type="match status" value="1"/>
</dbReference>
<gene>
    <name evidence="1" type="ORF">Tci_026562</name>
</gene>
<accession>A0A6L2L345</accession>
<sequence>MVLSGGIHLQPSEFVSGGLGIGISFTYILADPTSVTLFYKSWTDVKRGEPSEHSPPILGLPHVDNTTLPTTTGNMINWLESSHKGMDGVYQEALQMYRPKLTFVSLEHLMTTKDDSQDDIESLIYDARFRNNKKPLHVSYRVGKAMGEGLIVIAPSPEGGVARTMTVTLPTEEIVKLCQDSVIMEMEPTMIMSDKI</sequence>
<protein>
    <submittedName>
        <fullName evidence="1">Protein eceriferum 26-like</fullName>
    </submittedName>
</protein>
<dbReference type="AlphaFoldDB" id="A0A6L2L345"/>
<dbReference type="InterPro" id="IPR023213">
    <property type="entry name" value="CAT-like_dom_sf"/>
</dbReference>
<name>A0A6L2L345_TANCI</name>
<evidence type="ECO:0000313" key="1">
    <source>
        <dbReference type="EMBL" id="GEU54584.1"/>
    </source>
</evidence>